<proteinExistence type="predicted"/>
<dbReference type="Proteomes" id="UP000593564">
    <property type="component" value="Unassembled WGS sequence"/>
</dbReference>
<evidence type="ECO:0008006" key="4">
    <source>
        <dbReference type="Google" id="ProtNLM"/>
    </source>
</evidence>
<evidence type="ECO:0000256" key="1">
    <source>
        <dbReference type="SAM" id="SignalP"/>
    </source>
</evidence>
<feature type="chain" id="PRO_5029492050" description="Secreted protein" evidence="1">
    <location>
        <begin position="25"/>
        <end position="67"/>
    </location>
</feature>
<accession>A0A7J7HA09</accession>
<reference evidence="3" key="1">
    <citation type="journal article" date="2020" name="Nat. Commun.">
        <title>Genome assembly of wild tea tree DASZ reveals pedigree and selection history of tea varieties.</title>
        <authorList>
            <person name="Zhang W."/>
            <person name="Zhang Y."/>
            <person name="Qiu H."/>
            <person name="Guo Y."/>
            <person name="Wan H."/>
            <person name="Zhang X."/>
            <person name="Scossa F."/>
            <person name="Alseekh S."/>
            <person name="Zhang Q."/>
            <person name="Wang P."/>
            <person name="Xu L."/>
            <person name="Schmidt M.H."/>
            <person name="Jia X."/>
            <person name="Li D."/>
            <person name="Zhu A."/>
            <person name="Guo F."/>
            <person name="Chen W."/>
            <person name="Ni D."/>
            <person name="Usadel B."/>
            <person name="Fernie A.R."/>
            <person name="Wen W."/>
        </authorList>
    </citation>
    <scope>NUCLEOTIDE SEQUENCE [LARGE SCALE GENOMIC DNA]</scope>
    <source>
        <strain evidence="3">cv. G240</strain>
    </source>
</reference>
<sequence>MPLYIMVIQACFFFFFFFFLKVQEDDDPSWLQEDDDPSLLHASSLCANPTLPPYIEPNIYRLKFIPT</sequence>
<keyword evidence="3" id="KW-1185">Reference proteome</keyword>
<name>A0A7J7HA09_CAMSI</name>
<evidence type="ECO:0000313" key="3">
    <source>
        <dbReference type="Proteomes" id="UP000593564"/>
    </source>
</evidence>
<organism evidence="2 3">
    <name type="scientific">Camellia sinensis</name>
    <name type="common">Tea plant</name>
    <name type="synonym">Thea sinensis</name>
    <dbReference type="NCBI Taxonomy" id="4442"/>
    <lineage>
        <taxon>Eukaryota</taxon>
        <taxon>Viridiplantae</taxon>
        <taxon>Streptophyta</taxon>
        <taxon>Embryophyta</taxon>
        <taxon>Tracheophyta</taxon>
        <taxon>Spermatophyta</taxon>
        <taxon>Magnoliopsida</taxon>
        <taxon>eudicotyledons</taxon>
        <taxon>Gunneridae</taxon>
        <taxon>Pentapetalae</taxon>
        <taxon>asterids</taxon>
        <taxon>Ericales</taxon>
        <taxon>Theaceae</taxon>
        <taxon>Camellia</taxon>
    </lineage>
</organism>
<evidence type="ECO:0000313" key="2">
    <source>
        <dbReference type="EMBL" id="KAF5949071.1"/>
    </source>
</evidence>
<dbReference type="EMBL" id="JACBKZ010000006">
    <property type="protein sequence ID" value="KAF5949071.1"/>
    <property type="molecule type" value="Genomic_DNA"/>
</dbReference>
<feature type="signal peptide" evidence="1">
    <location>
        <begin position="1"/>
        <end position="24"/>
    </location>
</feature>
<comment type="caution">
    <text evidence="2">The sequence shown here is derived from an EMBL/GenBank/DDBJ whole genome shotgun (WGS) entry which is preliminary data.</text>
</comment>
<reference evidence="2 3" key="2">
    <citation type="submission" date="2020-07" db="EMBL/GenBank/DDBJ databases">
        <title>Genome assembly of wild tea tree DASZ reveals pedigree and selection history of tea varieties.</title>
        <authorList>
            <person name="Zhang W."/>
        </authorList>
    </citation>
    <scope>NUCLEOTIDE SEQUENCE [LARGE SCALE GENOMIC DNA]</scope>
    <source>
        <strain evidence="3">cv. G240</strain>
        <tissue evidence="2">Leaf</tissue>
    </source>
</reference>
<protein>
    <recommendedName>
        <fullName evidence="4">Secreted protein</fullName>
    </recommendedName>
</protein>
<keyword evidence="1" id="KW-0732">Signal</keyword>
<dbReference type="AlphaFoldDB" id="A0A7J7HA09"/>
<gene>
    <name evidence="2" type="ORF">HYC85_015028</name>
</gene>